<evidence type="ECO:0000259" key="5">
    <source>
        <dbReference type="PROSITE" id="PS51935"/>
    </source>
</evidence>
<evidence type="ECO:0000256" key="2">
    <source>
        <dbReference type="ARBA" id="ARBA00022670"/>
    </source>
</evidence>
<proteinExistence type="inferred from homology"/>
<dbReference type="Proteomes" id="UP000265816">
    <property type="component" value="Unassembled WGS sequence"/>
</dbReference>
<evidence type="ECO:0000313" key="7">
    <source>
        <dbReference type="Proteomes" id="UP000265816"/>
    </source>
</evidence>
<dbReference type="Gene3D" id="3.90.1720.10">
    <property type="entry name" value="endopeptidase domain like (from Nostoc punctiforme)"/>
    <property type="match status" value="1"/>
</dbReference>
<dbReference type="InterPro" id="IPR003646">
    <property type="entry name" value="SH3-like_bac-type"/>
</dbReference>
<sequence>MTKGKSLTVYSQSNGWARVSANGKQGYVSSRYITTRKTTTSNYRSKAIAVAKNNLGVRYRYGGTTPSGFDCSGLVGYSYRQAGKSLPRSAAEMATRGTAVTSLIPGDLMFFATGSPGRVSHVAIYIGNGQMIQSASSYGVSIASTKNSYWKPRYLGAKRI</sequence>
<dbReference type="SUPFAM" id="SSF54001">
    <property type="entry name" value="Cysteine proteinases"/>
    <property type="match status" value="1"/>
</dbReference>
<comment type="caution">
    <text evidence="6">The sequence shown here is derived from an EMBL/GenBank/DDBJ whole genome shotgun (WGS) entry which is preliminary data.</text>
</comment>
<organism evidence="6 7">
    <name type="scientific">Mesobacillus zeae</name>
    <dbReference type="NCBI Taxonomy" id="1917180"/>
    <lineage>
        <taxon>Bacteria</taxon>
        <taxon>Bacillati</taxon>
        <taxon>Bacillota</taxon>
        <taxon>Bacilli</taxon>
        <taxon>Bacillales</taxon>
        <taxon>Bacillaceae</taxon>
        <taxon>Mesobacillus</taxon>
    </lineage>
</organism>
<comment type="similarity">
    <text evidence="1">Belongs to the peptidase C40 family.</text>
</comment>
<dbReference type="InterPro" id="IPR036028">
    <property type="entry name" value="SH3-like_dom_sf"/>
</dbReference>
<gene>
    <name evidence="6" type="ORF">D1970_21010</name>
</gene>
<evidence type="ECO:0000256" key="4">
    <source>
        <dbReference type="ARBA" id="ARBA00022807"/>
    </source>
</evidence>
<dbReference type="PROSITE" id="PS51935">
    <property type="entry name" value="NLPC_P60"/>
    <property type="match status" value="1"/>
</dbReference>
<dbReference type="EMBL" id="QWVT01000049">
    <property type="protein sequence ID" value="RID81748.1"/>
    <property type="molecule type" value="Genomic_DNA"/>
</dbReference>
<dbReference type="AlphaFoldDB" id="A0A398AYG4"/>
<dbReference type="SUPFAM" id="SSF50044">
    <property type="entry name" value="SH3-domain"/>
    <property type="match status" value="1"/>
</dbReference>
<keyword evidence="3" id="KW-0378">Hydrolase</keyword>
<dbReference type="PANTHER" id="PTHR47053">
    <property type="entry name" value="MUREIN DD-ENDOPEPTIDASE MEPH-RELATED"/>
    <property type="match status" value="1"/>
</dbReference>
<feature type="domain" description="NlpC/P60" evidence="5">
    <location>
        <begin position="41"/>
        <end position="160"/>
    </location>
</feature>
<dbReference type="InterPro" id="IPR051202">
    <property type="entry name" value="Peptidase_C40"/>
</dbReference>
<keyword evidence="2" id="KW-0645">Protease</keyword>
<dbReference type="GO" id="GO:0006508">
    <property type="term" value="P:proteolysis"/>
    <property type="evidence" value="ECO:0007669"/>
    <property type="project" value="UniProtKB-KW"/>
</dbReference>
<evidence type="ECO:0000256" key="3">
    <source>
        <dbReference type="ARBA" id="ARBA00022801"/>
    </source>
</evidence>
<keyword evidence="7" id="KW-1185">Reference proteome</keyword>
<dbReference type="Pfam" id="PF00877">
    <property type="entry name" value="NLPC_P60"/>
    <property type="match status" value="1"/>
</dbReference>
<dbReference type="GO" id="GO:0008234">
    <property type="term" value="F:cysteine-type peptidase activity"/>
    <property type="evidence" value="ECO:0007669"/>
    <property type="project" value="UniProtKB-KW"/>
</dbReference>
<name>A0A398AYG4_9BACI</name>
<dbReference type="InterPro" id="IPR000064">
    <property type="entry name" value="NLP_P60_dom"/>
</dbReference>
<dbReference type="OrthoDB" id="9813368at2"/>
<dbReference type="Gene3D" id="4.10.80.110">
    <property type="match status" value="1"/>
</dbReference>
<reference evidence="6 7" key="1">
    <citation type="submission" date="2018-08" db="EMBL/GenBank/DDBJ databases">
        <title>Bacillus jemisoniae sp. nov., Bacillus chryseoplanitiae sp. nov., Bacillus resnikiae sp. nov., and Bacillus frankliniae sp. nov., isolated from Viking spacecraft and associated surfaces.</title>
        <authorList>
            <person name="Seuylemezian A."/>
            <person name="Vaishampayan P."/>
        </authorList>
    </citation>
    <scope>NUCLEOTIDE SEQUENCE [LARGE SCALE GENOMIC DNA]</scope>
    <source>
        <strain evidence="6 7">JJ-247</strain>
    </source>
</reference>
<keyword evidence="4" id="KW-0788">Thiol protease</keyword>
<accession>A0A398AYG4</accession>
<protein>
    <submittedName>
        <fullName evidence="6">NlpC/P60 family protein</fullName>
    </submittedName>
</protein>
<dbReference type="InterPro" id="IPR038765">
    <property type="entry name" value="Papain-like_cys_pep_sf"/>
</dbReference>
<dbReference type="PANTHER" id="PTHR47053:SF1">
    <property type="entry name" value="MUREIN DD-ENDOPEPTIDASE MEPH-RELATED"/>
    <property type="match status" value="1"/>
</dbReference>
<evidence type="ECO:0000256" key="1">
    <source>
        <dbReference type="ARBA" id="ARBA00007074"/>
    </source>
</evidence>
<dbReference type="Pfam" id="PF08239">
    <property type="entry name" value="SH3_3"/>
    <property type="match status" value="1"/>
</dbReference>
<evidence type="ECO:0000313" key="6">
    <source>
        <dbReference type="EMBL" id="RID81748.1"/>
    </source>
</evidence>